<keyword evidence="7" id="KW-0924">Ammonia transport</keyword>
<evidence type="ECO:0000256" key="1">
    <source>
        <dbReference type="ARBA" id="ARBA00004141"/>
    </source>
</evidence>
<evidence type="ECO:0000256" key="6">
    <source>
        <dbReference type="ARBA" id="ARBA00023136"/>
    </source>
</evidence>
<dbReference type="PANTHER" id="PTHR43029">
    <property type="entry name" value="AMMONIUM TRANSPORTER MEP2"/>
    <property type="match status" value="1"/>
</dbReference>
<keyword evidence="4 8" id="KW-0812">Transmembrane</keyword>
<feature type="domain" description="Ammonium transporter AmtB-like" evidence="9">
    <location>
        <begin position="6"/>
        <end position="143"/>
    </location>
</feature>
<name>C5BA43_EDWI9</name>
<dbReference type="Proteomes" id="UP000001485">
    <property type="component" value="Chromosome"/>
</dbReference>
<comment type="similarity">
    <text evidence="2">Belongs to the ammonia transporter channel (TC 1.A.11.2) family.</text>
</comment>
<evidence type="ECO:0000256" key="7">
    <source>
        <dbReference type="ARBA" id="ARBA00023177"/>
    </source>
</evidence>
<dbReference type="Pfam" id="PF00909">
    <property type="entry name" value="Ammonium_transp"/>
    <property type="match status" value="1"/>
</dbReference>
<dbReference type="SUPFAM" id="SSF111352">
    <property type="entry name" value="Ammonium transporter"/>
    <property type="match status" value="1"/>
</dbReference>
<feature type="transmembrane region" description="Helical" evidence="8">
    <location>
        <begin position="88"/>
        <end position="113"/>
    </location>
</feature>
<evidence type="ECO:0000256" key="4">
    <source>
        <dbReference type="ARBA" id="ARBA00022692"/>
    </source>
</evidence>
<dbReference type="AlphaFoldDB" id="C5BA43"/>
<dbReference type="InterPro" id="IPR001905">
    <property type="entry name" value="Ammonium_transpt"/>
</dbReference>
<dbReference type="HOGENOM" id="CLU_000445_33_5_6"/>
<proteinExistence type="inferred from homology"/>
<keyword evidence="3" id="KW-0813">Transport</keyword>
<evidence type="ECO:0000256" key="8">
    <source>
        <dbReference type="SAM" id="Phobius"/>
    </source>
</evidence>
<dbReference type="GO" id="GO:0005886">
    <property type="term" value="C:plasma membrane"/>
    <property type="evidence" value="ECO:0007669"/>
    <property type="project" value="TreeGrafter"/>
</dbReference>
<reference evidence="11" key="1">
    <citation type="submission" date="2009-03" db="EMBL/GenBank/DDBJ databases">
        <title>Complete genome sequence of Edwardsiella ictaluri 93-146.</title>
        <authorList>
            <person name="Williams M.L."/>
            <person name="Gillaspy A.F."/>
            <person name="Dyer D.W."/>
            <person name="Thune R.L."/>
            <person name="Waldbieser G.C."/>
            <person name="Schuster S.C."/>
            <person name="Gipson J."/>
            <person name="Zaitshik J."/>
            <person name="Landry C."/>
            <person name="Lawrence M.L."/>
        </authorList>
    </citation>
    <scope>NUCLEOTIDE SEQUENCE [LARGE SCALE GENOMIC DNA]</scope>
    <source>
        <strain evidence="11">93-146</strain>
    </source>
</reference>
<feature type="transmembrane region" description="Helical" evidence="8">
    <location>
        <begin position="25"/>
        <end position="43"/>
    </location>
</feature>
<feature type="transmembrane region" description="Helical" evidence="8">
    <location>
        <begin position="64"/>
        <end position="82"/>
    </location>
</feature>
<protein>
    <recommendedName>
        <fullName evidence="9">Ammonium transporter AmtB-like domain-containing protein</fullName>
    </recommendedName>
</protein>
<dbReference type="GO" id="GO:0008519">
    <property type="term" value="F:ammonium channel activity"/>
    <property type="evidence" value="ECO:0007669"/>
    <property type="project" value="InterPro"/>
</dbReference>
<dbReference type="PANTHER" id="PTHR43029:SF10">
    <property type="entry name" value="AMMONIUM TRANSPORTER MEP2"/>
    <property type="match status" value="1"/>
</dbReference>
<dbReference type="EMBL" id="CP001600">
    <property type="protein sequence ID" value="ACR69164.2"/>
    <property type="molecule type" value="Genomic_DNA"/>
</dbReference>
<accession>C5BA43</accession>
<evidence type="ECO:0000256" key="3">
    <source>
        <dbReference type="ARBA" id="ARBA00022448"/>
    </source>
</evidence>
<gene>
    <name evidence="10" type="ordered locus">NT01EI_1988</name>
</gene>
<dbReference type="InterPro" id="IPR029020">
    <property type="entry name" value="Ammonium/urea_transptr"/>
</dbReference>
<sequence>MSLSAALVGAVVGLATITPAAGYVEPWSAVLIGLIGSTVCFFAKRVQDYFHIDDALEVWRAHGMGELVGAILISVFASRLVGAVNAGFHLFCVQVMAVVLVALYSWGVTVIILKLLNVNGKLRVNDCAEIIGLDEHEHGENAYNIKK</sequence>
<evidence type="ECO:0000259" key="9">
    <source>
        <dbReference type="Pfam" id="PF00909"/>
    </source>
</evidence>
<evidence type="ECO:0000256" key="5">
    <source>
        <dbReference type="ARBA" id="ARBA00022989"/>
    </source>
</evidence>
<evidence type="ECO:0000256" key="2">
    <source>
        <dbReference type="ARBA" id="ARBA00005887"/>
    </source>
</evidence>
<dbReference type="InterPro" id="IPR024041">
    <property type="entry name" value="NH4_transpt_AmtB-like_dom"/>
</dbReference>
<organism evidence="10 11">
    <name type="scientific">Edwardsiella ictaluri (strain 93-146)</name>
    <dbReference type="NCBI Taxonomy" id="634503"/>
    <lineage>
        <taxon>Bacteria</taxon>
        <taxon>Pseudomonadati</taxon>
        <taxon>Pseudomonadota</taxon>
        <taxon>Gammaproteobacteria</taxon>
        <taxon>Enterobacterales</taxon>
        <taxon>Hafniaceae</taxon>
        <taxon>Edwardsiella</taxon>
    </lineage>
</organism>
<evidence type="ECO:0000313" key="10">
    <source>
        <dbReference type="EMBL" id="ACR69164.2"/>
    </source>
</evidence>
<reference evidence="10 11" key="2">
    <citation type="journal article" date="2012" name="J. Bacteriol.">
        <title>Genome Sequence of Edwardsiella ictaluri 93-146, a Strain Associated with a Natural Channel Catfish Outbreak of Enteric Septicemia of Catfish.</title>
        <authorList>
            <person name="Williams M.L."/>
            <person name="Gillaspy A.F."/>
            <person name="Dyer D.W."/>
            <person name="Thune R.L."/>
            <person name="Waldbieser G.C."/>
            <person name="Schuster S.C."/>
            <person name="Gipson J."/>
            <person name="Zaitshik J."/>
            <person name="Landry C."/>
            <person name="Banes M.M."/>
            <person name="Lawrence M.L."/>
        </authorList>
    </citation>
    <scope>NUCLEOTIDE SEQUENCE [LARGE SCALE GENOMIC DNA]</scope>
    <source>
        <strain evidence="10 11">93-146</strain>
    </source>
</reference>
<keyword evidence="6 8" id="KW-0472">Membrane</keyword>
<comment type="subcellular location">
    <subcellularLocation>
        <location evidence="1">Membrane</location>
        <topology evidence="1">Multi-pass membrane protein</topology>
    </subcellularLocation>
</comment>
<evidence type="ECO:0000313" key="11">
    <source>
        <dbReference type="Proteomes" id="UP000001485"/>
    </source>
</evidence>
<keyword evidence="5 8" id="KW-1133">Transmembrane helix</keyword>
<dbReference type="KEGG" id="eic:NT01EI_1988"/>
<dbReference type="Gene3D" id="1.10.3430.10">
    <property type="entry name" value="Ammonium transporter AmtB like domains"/>
    <property type="match status" value="1"/>
</dbReference>